<dbReference type="Gene3D" id="2.130.10.130">
    <property type="entry name" value="Integrin alpha, N-terminal"/>
    <property type="match status" value="1"/>
</dbReference>
<evidence type="ECO:0000313" key="2">
    <source>
        <dbReference type="EMBL" id="SIT39324.1"/>
    </source>
</evidence>
<dbReference type="InterPro" id="IPR019026">
    <property type="entry name" value="Peptidase_M64_IgA"/>
</dbReference>
<dbReference type="InterPro" id="IPR024079">
    <property type="entry name" value="MetalloPept_cat_dom_sf"/>
</dbReference>
<dbReference type="InterPro" id="IPR013517">
    <property type="entry name" value="FG-GAP"/>
</dbReference>
<dbReference type="STRING" id="1247936.BN2475_190187"/>
<dbReference type="AlphaFoldDB" id="A0A1N7RX31"/>
<dbReference type="OrthoDB" id="5445630at2"/>
<dbReference type="RefSeq" id="WP_094779397.1">
    <property type="nucleotide sequence ID" value="NZ_CYGX02000019.1"/>
</dbReference>
<reference evidence="2 3" key="1">
    <citation type="submission" date="2016-12" db="EMBL/GenBank/DDBJ databases">
        <authorList>
            <person name="Song W.-J."/>
            <person name="Kurnit D.M."/>
        </authorList>
    </citation>
    <scope>NUCLEOTIDE SEQUENCE [LARGE SCALE GENOMIC DNA]</scope>
    <source>
        <strain evidence="2 3">STM7296</strain>
    </source>
</reference>
<gene>
    <name evidence="2" type="ORF">BN2475_190187</name>
</gene>
<dbReference type="PANTHER" id="PTHR46580">
    <property type="entry name" value="SENSOR KINASE-RELATED"/>
    <property type="match status" value="1"/>
</dbReference>
<name>A0A1N7RX31_9BURK</name>
<accession>A0A1N7RX31</accession>
<dbReference type="SUPFAM" id="SSF69318">
    <property type="entry name" value="Integrin alpha N-terminal domain"/>
    <property type="match status" value="1"/>
</dbReference>
<sequence>MPDTMTQILSSGSPGSKVNIAVLGDGFADGADQTTYNNKVNDLLFNGLFKNDYFFEDIQAFNVYRVNLISVDSGVGTKTYDNGTLLSTVTKNTALGYYYSGSWSHCWLEGGANTSTLVSNALNTWVPDHNLVLILLNNPGFGGCGGGGFAVLPLGITWDTIAHEFGHGLGGFCDEYCETDKTYMGGEPGCVDNTINTNRTTLKWGRFVNPSTPIPTGKGKCADYTEGARPVDWDDNQSVGLFEGAGTLTQGIYRPVINCRMRSNLPPYCPVCYTHMKSLNDAQTQRTFLQVYPGDFNGDGKSDALIHNSNGIMLYRSNGTQLDVQFSVVNLVPGSWQFQAGDKFWTGDFNHDGKDEVLVFNGSDWVMPYLGLLADDGSGGLKLIARYDGSMPGWQFNRNDQFFIGDFNGDGLVDVFVFNGADWSIPYLGMLQSHGTGLTLVRRYDANLPGWQMRPTDQFFVGDFNGDKKADLLVFNGSAWSIPYFGMLASTGSALSMSTRYDGNMPDWQMRPSDQHFVGDFDGDGKADLFVFNGDAWSIAYLGMLKSTGSSLTMTQRYDGNAPGWQMRSHDRHYVADLNGDGKSDLVVFNANDWGPVYLGRMISTGSGLSCDWSADWIGGWHLGTVDNFEPCNYTGIGGKRNLFVHNTNWFGMLKSASPWALDQIYYRWIHNYRYGHNF</sequence>
<keyword evidence="3" id="KW-1185">Reference proteome</keyword>
<organism evidence="2 3">
    <name type="scientific">Paraburkholderia ribeironis</name>
    <dbReference type="NCBI Taxonomy" id="1247936"/>
    <lineage>
        <taxon>Bacteria</taxon>
        <taxon>Pseudomonadati</taxon>
        <taxon>Pseudomonadota</taxon>
        <taxon>Betaproteobacteria</taxon>
        <taxon>Burkholderiales</taxon>
        <taxon>Burkholderiaceae</taxon>
        <taxon>Paraburkholderia</taxon>
    </lineage>
</organism>
<dbReference type="GO" id="GO:0008237">
    <property type="term" value="F:metallopeptidase activity"/>
    <property type="evidence" value="ECO:0007669"/>
    <property type="project" value="InterPro"/>
</dbReference>
<evidence type="ECO:0008006" key="4">
    <source>
        <dbReference type="Google" id="ProtNLM"/>
    </source>
</evidence>
<evidence type="ECO:0000313" key="3">
    <source>
        <dbReference type="Proteomes" id="UP000187012"/>
    </source>
</evidence>
<dbReference type="EMBL" id="CYGX02000019">
    <property type="protein sequence ID" value="SIT39324.1"/>
    <property type="molecule type" value="Genomic_DNA"/>
</dbReference>
<protein>
    <recommendedName>
        <fullName evidence="4">FG-GAP repeat protein</fullName>
    </recommendedName>
</protein>
<dbReference type="Pfam" id="PF13517">
    <property type="entry name" value="FG-GAP_3"/>
    <property type="match status" value="3"/>
</dbReference>
<evidence type="ECO:0000256" key="1">
    <source>
        <dbReference type="ARBA" id="ARBA00022729"/>
    </source>
</evidence>
<proteinExistence type="predicted"/>
<dbReference type="Proteomes" id="UP000187012">
    <property type="component" value="Unassembled WGS sequence"/>
</dbReference>
<dbReference type="InterPro" id="IPR028994">
    <property type="entry name" value="Integrin_alpha_N"/>
</dbReference>
<keyword evidence="1" id="KW-0732">Signal</keyword>
<dbReference type="Gene3D" id="2.40.128.340">
    <property type="match status" value="1"/>
</dbReference>
<dbReference type="Gene3D" id="3.40.390.10">
    <property type="entry name" value="Collagenase (Catalytic Domain)"/>
    <property type="match status" value="1"/>
</dbReference>
<dbReference type="Pfam" id="PF09471">
    <property type="entry name" value="Peptidase_M64"/>
    <property type="match status" value="1"/>
</dbReference>